<evidence type="ECO:0000313" key="1">
    <source>
        <dbReference type="EMBL" id="MBX40192.1"/>
    </source>
</evidence>
<reference evidence="1" key="1">
    <citation type="submission" date="2018-02" db="EMBL/GenBank/DDBJ databases">
        <title>Rhizophora mucronata_Transcriptome.</title>
        <authorList>
            <person name="Meera S.P."/>
            <person name="Sreeshan A."/>
            <person name="Augustine A."/>
        </authorList>
    </citation>
    <scope>NUCLEOTIDE SEQUENCE</scope>
    <source>
        <tissue evidence="1">Leaf</tissue>
    </source>
</reference>
<name>A0A2P2NCN3_RHIMU</name>
<organism evidence="1">
    <name type="scientific">Rhizophora mucronata</name>
    <name type="common">Asiatic mangrove</name>
    <dbReference type="NCBI Taxonomy" id="61149"/>
    <lineage>
        <taxon>Eukaryota</taxon>
        <taxon>Viridiplantae</taxon>
        <taxon>Streptophyta</taxon>
        <taxon>Embryophyta</taxon>
        <taxon>Tracheophyta</taxon>
        <taxon>Spermatophyta</taxon>
        <taxon>Magnoliopsida</taxon>
        <taxon>eudicotyledons</taxon>
        <taxon>Gunneridae</taxon>
        <taxon>Pentapetalae</taxon>
        <taxon>rosids</taxon>
        <taxon>fabids</taxon>
        <taxon>Malpighiales</taxon>
        <taxon>Rhizophoraceae</taxon>
        <taxon>Rhizophora</taxon>
    </lineage>
</organism>
<accession>A0A2P2NCN3</accession>
<dbReference type="EMBL" id="GGEC01059708">
    <property type="protein sequence ID" value="MBX40192.1"/>
    <property type="molecule type" value="Transcribed_RNA"/>
</dbReference>
<dbReference type="AlphaFoldDB" id="A0A2P2NCN3"/>
<sequence length="33" mass="3870">MLLRDGQNTSIWPRRPITFSLLSHSAQKIKNIF</sequence>
<proteinExistence type="predicted"/>
<protein>
    <submittedName>
        <fullName evidence="1">Uncharacterized protein</fullName>
    </submittedName>
</protein>